<name>A0A2T0WW77_9BACT</name>
<keyword evidence="2" id="KW-1185">Reference proteome</keyword>
<dbReference type="EMBL" id="PVTR01000001">
    <property type="protein sequence ID" value="PRY90942.1"/>
    <property type="molecule type" value="Genomic_DNA"/>
</dbReference>
<dbReference type="OrthoDB" id="9763471at2"/>
<reference evidence="1 2" key="1">
    <citation type="submission" date="2018-03" db="EMBL/GenBank/DDBJ databases">
        <title>Genomic Encyclopedia of Archaeal and Bacterial Type Strains, Phase II (KMG-II): from individual species to whole genera.</title>
        <authorList>
            <person name="Goeker M."/>
        </authorList>
    </citation>
    <scope>NUCLEOTIDE SEQUENCE [LARGE SCALE GENOMIC DNA]</scope>
    <source>
        <strain evidence="1 2">DSM 27929</strain>
    </source>
</reference>
<proteinExistence type="predicted"/>
<comment type="caution">
    <text evidence="1">The sequence shown here is derived from an EMBL/GenBank/DDBJ whole genome shotgun (WGS) entry which is preliminary data.</text>
</comment>
<protein>
    <submittedName>
        <fullName evidence="1">Uncharacterized protein</fullName>
    </submittedName>
</protein>
<evidence type="ECO:0000313" key="1">
    <source>
        <dbReference type="EMBL" id="PRY90942.1"/>
    </source>
</evidence>
<gene>
    <name evidence="1" type="ORF">CLW00_101618</name>
</gene>
<organism evidence="1 2">
    <name type="scientific">Mongoliibacter ruber</name>
    <dbReference type="NCBI Taxonomy" id="1750599"/>
    <lineage>
        <taxon>Bacteria</taxon>
        <taxon>Pseudomonadati</taxon>
        <taxon>Bacteroidota</taxon>
        <taxon>Cytophagia</taxon>
        <taxon>Cytophagales</taxon>
        <taxon>Cyclobacteriaceae</taxon>
        <taxon>Mongoliibacter</taxon>
    </lineage>
</organism>
<accession>A0A2T0WW77</accession>
<dbReference type="Proteomes" id="UP000238157">
    <property type="component" value="Unassembled WGS sequence"/>
</dbReference>
<sequence>MSAILFNPCEPFQAYNRLEGRTREESLSSALSAKIHDPLWMLARQWQFGEFKGEDTGSAIEAKIAVKTQKLNYFKTNHPKGQWGKVNDKLPMEVTVEKLHQKLGIRSSYYLGKKLFRQIDLDLTGEPGYAKGVYVSSFIQKFCFQPPVLNSEDREDGEVLAKNAQIMARTQAYQYLKTLENKAMDAARILKASSQNPDFLNAFANTNPGGFIQASHLTKIKDAITKWKAKIIEEFNLPELDEDQSWIPEKMEYAFETASIKIQEEDQRTLQAESYFQGHLDWYSFDQIESNKAMILPDIPSDNTKRHVLTLIPSEASIAGMPVSRWWEMEDGKVDLGNMNASDTDLAKISITQYAMNYSNDWLAIPFDIEAGSLCEVEGIVVKDVFGFRTHVEAAHKQDGGNYLGWGMFGQSILNEEKEYLGMDQKVFIPDALAKTIESEPVEKIKMIRDEMANTVWGIEAIIPDMMGSGTSGADTANKVEQILENFLTQEEEIMEIASDDPSYLSQSDQNLQVRQYKPPLKYILANKVSENWIPFIPIHKPGQAINREIIFQRASMPRTVAGITPHAVRPQSDFLRVGIDEDNQQLDPYFIHEEEVPRAGVTLIGQYQLTRWYSGKRLVWYGARKITGKGEGSSGLRFDLLTDNK</sequence>
<evidence type="ECO:0000313" key="2">
    <source>
        <dbReference type="Proteomes" id="UP000238157"/>
    </source>
</evidence>
<dbReference type="AlphaFoldDB" id="A0A2T0WW77"/>
<dbReference type="RefSeq" id="WP_146131360.1">
    <property type="nucleotide sequence ID" value="NZ_PVTR01000001.1"/>
</dbReference>